<dbReference type="NCBIfam" id="NF006521">
    <property type="entry name" value="PRK08965.1-5"/>
    <property type="match status" value="1"/>
</dbReference>
<dbReference type="AlphaFoldDB" id="A0A916WNU5"/>
<sequence>MGQPRDAGQNPDPGDKRVRRMLHNAWRFGFIALAWSLTRSVVWLKNHLAINRWLGADMRVIGLRLWSIAWLVFVWILLWGTISWANVITGLVVAIGVVTILPLPRVAVEGRIHILPMIALTIRLVVEFFISSAQVAWLAIRPGRQPMGAVLRARVHIKSDMVLTLAVDYLNLVPGTMVVEIDHRRRLLYVHVIDVSSPQQVERFYSMLTRTEQLFISAFERDDEWRPSPYHGIDDEFGVTARHMSPGSEDVHQ</sequence>
<protein>
    <recommendedName>
        <fullName evidence="10">Multisubunit sodium/proton antiporter, MrpE subunit</fullName>
    </recommendedName>
</protein>
<keyword evidence="4 7" id="KW-0812">Transmembrane</keyword>
<keyword evidence="9" id="KW-1185">Reference proteome</keyword>
<organism evidence="8 9">
    <name type="scientific">Gordonia jinhuaensis</name>
    <dbReference type="NCBI Taxonomy" id="1517702"/>
    <lineage>
        <taxon>Bacteria</taxon>
        <taxon>Bacillati</taxon>
        <taxon>Actinomycetota</taxon>
        <taxon>Actinomycetes</taxon>
        <taxon>Mycobacteriales</taxon>
        <taxon>Gordoniaceae</taxon>
        <taxon>Gordonia</taxon>
    </lineage>
</organism>
<dbReference type="Proteomes" id="UP000621454">
    <property type="component" value="Unassembled WGS sequence"/>
</dbReference>
<dbReference type="Pfam" id="PF01899">
    <property type="entry name" value="MNHE"/>
    <property type="match status" value="1"/>
</dbReference>
<reference evidence="8" key="1">
    <citation type="journal article" date="2014" name="Int. J. Syst. Evol. Microbiol.">
        <title>Complete genome sequence of Corynebacterium casei LMG S-19264T (=DSM 44701T), isolated from a smear-ripened cheese.</title>
        <authorList>
            <consortium name="US DOE Joint Genome Institute (JGI-PGF)"/>
            <person name="Walter F."/>
            <person name="Albersmeier A."/>
            <person name="Kalinowski J."/>
            <person name="Ruckert C."/>
        </authorList>
    </citation>
    <scope>NUCLEOTIDE SEQUENCE</scope>
    <source>
        <strain evidence="8">CGMCC 1.12827</strain>
    </source>
</reference>
<evidence type="ECO:0008006" key="10">
    <source>
        <dbReference type="Google" id="ProtNLM"/>
    </source>
</evidence>
<feature type="transmembrane region" description="Helical" evidence="7">
    <location>
        <begin position="65"/>
        <end position="82"/>
    </location>
</feature>
<accession>A0A916WNU5</accession>
<evidence type="ECO:0000256" key="6">
    <source>
        <dbReference type="ARBA" id="ARBA00023136"/>
    </source>
</evidence>
<dbReference type="PANTHER" id="PTHR34584:SF1">
    <property type="entry name" value="NA(+)_H(+) ANTIPORTER SUBUNIT E1"/>
    <property type="match status" value="1"/>
</dbReference>
<evidence type="ECO:0000256" key="2">
    <source>
        <dbReference type="ARBA" id="ARBA00006228"/>
    </source>
</evidence>
<dbReference type="InterPro" id="IPR002758">
    <property type="entry name" value="Cation_antiport_E"/>
</dbReference>
<keyword evidence="5 7" id="KW-1133">Transmembrane helix</keyword>
<feature type="transmembrane region" description="Helical" evidence="7">
    <location>
        <begin position="88"/>
        <end position="108"/>
    </location>
</feature>
<proteinExistence type="inferred from homology"/>
<evidence type="ECO:0000256" key="3">
    <source>
        <dbReference type="ARBA" id="ARBA00022475"/>
    </source>
</evidence>
<gene>
    <name evidence="8" type="ORF">GCM10011489_05470</name>
</gene>
<evidence type="ECO:0000256" key="4">
    <source>
        <dbReference type="ARBA" id="ARBA00022692"/>
    </source>
</evidence>
<comment type="similarity">
    <text evidence="2">Belongs to the CPA3 antiporters (TC 2.A.63) subunit E family.</text>
</comment>
<comment type="caution">
    <text evidence="8">The sequence shown here is derived from an EMBL/GenBank/DDBJ whole genome shotgun (WGS) entry which is preliminary data.</text>
</comment>
<evidence type="ECO:0000256" key="7">
    <source>
        <dbReference type="SAM" id="Phobius"/>
    </source>
</evidence>
<feature type="transmembrane region" description="Helical" evidence="7">
    <location>
        <begin position="120"/>
        <end position="140"/>
    </location>
</feature>
<evidence type="ECO:0000256" key="5">
    <source>
        <dbReference type="ARBA" id="ARBA00022989"/>
    </source>
</evidence>
<keyword evidence="6 7" id="KW-0472">Membrane</keyword>
<comment type="subcellular location">
    <subcellularLocation>
        <location evidence="1">Cell membrane</location>
        <topology evidence="1">Multi-pass membrane protein</topology>
    </subcellularLocation>
</comment>
<name>A0A916WNU5_9ACTN</name>
<evidence type="ECO:0000313" key="9">
    <source>
        <dbReference type="Proteomes" id="UP000621454"/>
    </source>
</evidence>
<dbReference type="PANTHER" id="PTHR34584">
    <property type="entry name" value="NA(+)/H(+) ANTIPORTER SUBUNIT E1"/>
    <property type="match status" value="1"/>
</dbReference>
<keyword evidence="3" id="KW-1003">Cell membrane</keyword>
<dbReference type="GO" id="GO:0005886">
    <property type="term" value="C:plasma membrane"/>
    <property type="evidence" value="ECO:0007669"/>
    <property type="project" value="UniProtKB-SubCell"/>
</dbReference>
<reference evidence="8" key="2">
    <citation type="submission" date="2020-09" db="EMBL/GenBank/DDBJ databases">
        <authorList>
            <person name="Sun Q."/>
            <person name="Zhou Y."/>
        </authorList>
    </citation>
    <scope>NUCLEOTIDE SEQUENCE</scope>
    <source>
        <strain evidence="8">CGMCC 1.12827</strain>
    </source>
</reference>
<evidence type="ECO:0000313" key="8">
    <source>
        <dbReference type="EMBL" id="GGB20299.1"/>
    </source>
</evidence>
<dbReference type="EMBL" id="BMGC01000003">
    <property type="protein sequence ID" value="GGB20299.1"/>
    <property type="molecule type" value="Genomic_DNA"/>
</dbReference>
<dbReference type="RefSeq" id="WP_188585060.1">
    <property type="nucleotide sequence ID" value="NZ_BMGC01000003.1"/>
</dbReference>
<dbReference type="GO" id="GO:0008324">
    <property type="term" value="F:monoatomic cation transmembrane transporter activity"/>
    <property type="evidence" value="ECO:0007669"/>
    <property type="project" value="InterPro"/>
</dbReference>
<evidence type="ECO:0000256" key="1">
    <source>
        <dbReference type="ARBA" id="ARBA00004651"/>
    </source>
</evidence>